<name>A0ABW9A9P0_9BURK</name>
<evidence type="ECO:0000313" key="4">
    <source>
        <dbReference type="Proteomes" id="UP001629246"/>
    </source>
</evidence>
<dbReference type="RefSeq" id="WP_408158292.1">
    <property type="nucleotide sequence ID" value="NZ_JAQQFM010000005.1"/>
</dbReference>
<proteinExistence type="predicted"/>
<sequence>MSIKMISALVAAAAFSTGAFAQSTYTPTQSSDYSSQPSQSYQGQSDSGYSSATGAPAYTADPAWMPQNGAYVDHDYQEVRGQPNSYARDMADGPMGTSPGS</sequence>
<protein>
    <recommendedName>
        <fullName evidence="5">Hydroxyquinol 1,2-dioxygenase</fullName>
    </recommendedName>
</protein>
<dbReference type="Proteomes" id="UP001629246">
    <property type="component" value="Unassembled WGS sequence"/>
</dbReference>
<feature type="chain" id="PRO_5047267961" description="Hydroxyquinol 1,2-dioxygenase" evidence="2">
    <location>
        <begin position="22"/>
        <end position="101"/>
    </location>
</feature>
<keyword evidence="4" id="KW-1185">Reference proteome</keyword>
<reference evidence="3 4" key="1">
    <citation type="journal article" date="2024" name="Chem. Sci.">
        <title>Discovery of megapolipeptins by genome mining of a Burkholderiales bacteria collection.</title>
        <authorList>
            <person name="Paulo B.S."/>
            <person name="Recchia M.J.J."/>
            <person name="Lee S."/>
            <person name="Fergusson C.H."/>
            <person name="Romanowski S.B."/>
            <person name="Hernandez A."/>
            <person name="Krull N."/>
            <person name="Liu D.Y."/>
            <person name="Cavanagh H."/>
            <person name="Bos A."/>
            <person name="Gray C.A."/>
            <person name="Murphy B.T."/>
            <person name="Linington R.G."/>
            <person name="Eustaquio A.S."/>
        </authorList>
    </citation>
    <scope>NUCLEOTIDE SEQUENCE [LARGE SCALE GENOMIC DNA]</scope>
    <source>
        <strain evidence="3 4">RL21-008-BIB-A</strain>
    </source>
</reference>
<feature type="region of interest" description="Disordered" evidence="1">
    <location>
        <begin position="24"/>
        <end position="101"/>
    </location>
</feature>
<organism evidence="3 4">
    <name type="scientific">Herbaspirillum lusitanum</name>
    <dbReference type="NCBI Taxonomy" id="213312"/>
    <lineage>
        <taxon>Bacteria</taxon>
        <taxon>Pseudomonadati</taxon>
        <taxon>Pseudomonadota</taxon>
        <taxon>Betaproteobacteria</taxon>
        <taxon>Burkholderiales</taxon>
        <taxon>Oxalobacteraceae</taxon>
        <taxon>Herbaspirillum</taxon>
    </lineage>
</organism>
<evidence type="ECO:0000256" key="2">
    <source>
        <dbReference type="SAM" id="SignalP"/>
    </source>
</evidence>
<gene>
    <name evidence="3" type="ORF">PQR62_12585</name>
</gene>
<comment type="caution">
    <text evidence="3">The sequence shown here is derived from an EMBL/GenBank/DDBJ whole genome shotgun (WGS) entry which is preliminary data.</text>
</comment>
<accession>A0ABW9A9P0</accession>
<evidence type="ECO:0000256" key="1">
    <source>
        <dbReference type="SAM" id="MobiDB-lite"/>
    </source>
</evidence>
<feature type="compositionally biased region" description="Low complexity" evidence="1">
    <location>
        <begin position="24"/>
        <end position="51"/>
    </location>
</feature>
<keyword evidence="2" id="KW-0732">Signal</keyword>
<dbReference type="EMBL" id="JAQQFM010000005">
    <property type="protein sequence ID" value="MFL9925105.1"/>
    <property type="molecule type" value="Genomic_DNA"/>
</dbReference>
<evidence type="ECO:0008006" key="5">
    <source>
        <dbReference type="Google" id="ProtNLM"/>
    </source>
</evidence>
<evidence type="ECO:0000313" key="3">
    <source>
        <dbReference type="EMBL" id="MFL9925105.1"/>
    </source>
</evidence>
<feature type="signal peptide" evidence="2">
    <location>
        <begin position="1"/>
        <end position="21"/>
    </location>
</feature>